<gene>
    <name evidence="2" type="ORF">ABR54_01125</name>
</gene>
<dbReference type="PANTHER" id="PTHR42743">
    <property type="entry name" value="AMINO-ACID AMINOTRANSFERASE"/>
    <property type="match status" value="1"/>
</dbReference>
<dbReference type="PANTHER" id="PTHR42743:SF11">
    <property type="entry name" value="AMINODEOXYCHORISMATE LYASE"/>
    <property type="match status" value="1"/>
</dbReference>
<dbReference type="Proteomes" id="UP000053274">
    <property type="component" value="Unassembled WGS sequence"/>
</dbReference>
<dbReference type="SUPFAM" id="SSF56752">
    <property type="entry name" value="D-aminoacid aminotransferase-like PLP-dependent enzymes"/>
    <property type="match status" value="1"/>
</dbReference>
<dbReference type="InterPro" id="IPR043131">
    <property type="entry name" value="BCAT-like_N"/>
</dbReference>
<dbReference type="GO" id="GO:0046394">
    <property type="term" value="P:carboxylic acid biosynthetic process"/>
    <property type="evidence" value="ECO:0007669"/>
    <property type="project" value="UniProtKB-ARBA"/>
</dbReference>
<dbReference type="EMBL" id="LIAM01000004">
    <property type="protein sequence ID" value="KRO36600.1"/>
    <property type="molecule type" value="Genomic_DNA"/>
</dbReference>
<name>A0A0R2PF78_9ACTN</name>
<dbReference type="Pfam" id="PF01063">
    <property type="entry name" value="Aminotran_4"/>
    <property type="match status" value="1"/>
</dbReference>
<protein>
    <recommendedName>
        <fullName evidence="4">Branched-chain amino acid aminotransferase</fullName>
    </recommendedName>
</protein>
<reference evidence="2 3" key="1">
    <citation type="submission" date="2015-10" db="EMBL/GenBank/DDBJ databases">
        <title>Metagenome-Assembled Genomes uncover a global brackish microbiome.</title>
        <authorList>
            <person name="Hugerth L.W."/>
            <person name="Larsson J."/>
            <person name="Alneberg J."/>
            <person name="Lindh M.V."/>
            <person name="Legrand C."/>
            <person name="Pinhassi J."/>
            <person name="Andersson A.F."/>
        </authorList>
    </citation>
    <scope>NUCLEOTIDE SEQUENCE [LARGE SCALE GENOMIC DNA]</scope>
    <source>
        <strain evidence="2">BACL15 MAG-120619-bin91</strain>
    </source>
</reference>
<organism evidence="2 3">
    <name type="scientific">Actinobacteria bacterium BACL15 MAG-120619-bin91</name>
    <dbReference type="NCBI Taxonomy" id="1655562"/>
    <lineage>
        <taxon>Bacteria</taxon>
        <taxon>Bacillati</taxon>
        <taxon>Actinomycetota</taxon>
        <taxon>Actinomycetes</taxon>
        <taxon>Actinomycetes incertae sedis</taxon>
        <taxon>ac1 cluster</taxon>
    </lineage>
</organism>
<dbReference type="InterPro" id="IPR043132">
    <property type="entry name" value="BCAT-like_C"/>
</dbReference>
<dbReference type="GO" id="GO:0003824">
    <property type="term" value="F:catalytic activity"/>
    <property type="evidence" value="ECO:0007669"/>
    <property type="project" value="InterPro"/>
</dbReference>
<dbReference type="InterPro" id="IPR001544">
    <property type="entry name" value="Aminotrans_IV"/>
</dbReference>
<evidence type="ECO:0000256" key="1">
    <source>
        <dbReference type="ARBA" id="ARBA00009320"/>
    </source>
</evidence>
<comment type="similarity">
    <text evidence="1">Belongs to the class-IV pyridoxal-phosphate-dependent aminotransferase family.</text>
</comment>
<dbReference type="InterPro" id="IPR036038">
    <property type="entry name" value="Aminotransferase-like"/>
</dbReference>
<dbReference type="Gene3D" id="3.30.470.10">
    <property type="match status" value="1"/>
</dbReference>
<sequence>MKVIYNGALIDLIDSQCDDKGWMNGSGVFETIKTVDNLPWALSRHMRRAVTSSRQLGFSIASEDDVRVGVALLCKTEKFPNGLLRISFGSDGDWSAVHLPYTPLHQPASLAILSSQISVAGQPVKSYPYTHRLDILNSVKAQGFDEAIIINEFGRVSEGSVTNLLFKIDGKWLTPPISDGVLAGVMRALVVEYCGVAVKSIELADLSKVESAFLLSSLRVAQPVLSIDGRLLEQSPEFGAEIEAMALRTSVG</sequence>
<evidence type="ECO:0008006" key="4">
    <source>
        <dbReference type="Google" id="ProtNLM"/>
    </source>
</evidence>
<accession>A0A0R2PF78</accession>
<dbReference type="InterPro" id="IPR050571">
    <property type="entry name" value="Class-IV_PLP-Dep_Aminotrnsfr"/>
</dbReference>
<evidence type="ECO:0000313" key="2">
    <source>
        <dbReference type="EMBL" id="KRO36600.1"/>
    </source>
</evidence>
<evidence type="ECO:0000313" key="3">
    <source>
        <dbReference type="Proteomes" id="UP000053274"/>
    </source>
</evidence>
<proteinExistence type="inferred from homology"/>
<dbReference type="Gene3D" id="3.20.10.10">
    <property type="entry name" value="D-amino Acid Aminotransferase, subunit A, domain 2"/>
    <property type="match status" value="1"/>
</dbReference>
<comment type="caution">
    <text evidence="2">The sequence shown here is derived from an EMBL/GenBank/DDBJ whole genome shotgun (WGS) entry which is preliminary data.</text>
</comment>
<dbReference type="AlphaFoldDB" id="A0A0R2PF78"/>